<keyword evidence="4" id="KW-1185">Reference proteome</keyword>
<dbReference type="InterPro" id="IPR032675">
    <property type="entry name" value="LRR_dom_sf"/>
</dbReference>
<name>A0ABX2H977_9FIRM</name>
<dbReference type="InterPro" id="IPR008964">
    <property type="entry name" value="Invasin/intimin_cell_adhesion"/>
</dbReference>
<evidence type="ECO:0000259" key="2">
    <source>
        <dbReference type="SMART" id="SM00635"/>
    </source>
</evidence>
<evidence type="ECO:0000313" key="4">
    <source>
        <dbReference type="Proteomes" id="UP001644719"/>
    </source>
</evidence>
<feature type="signal peptide" evidence="1">
    <location>
        <begin position="1"/>
        <end position="19"/>
    </location>
</feature>
<gene>
    <name evidence="3" type="ORF">G5B17_15320</name>
</gene>
<dbReference type="Gene3D" id="3.80.10.10">
    <property type="entry name" value="Ribonuclease Inhibitor"/>
    <property type="match status" value="2"/>
</dbReference>
<dbReference type="InterPro" id="IPR053139">
    <property type="entry name" value="Surface_bspA-like"/>
</dbReference>
<dbReference type="SMART" id="SM00635">
    <property type="entry name" value="BID_2"/>
    <property type="match status" value="2"/>
</dbReference>
<accession>A0ABX2H977</accession>
<dbReference type="RefSeq" id="WP_148462980.1">
    <property type="nucleotide sequence ID" value="NZ_JAAITS010000049.1"/>
</dbReference>
<dbReference type="SUPFAM" id="SSF52058">
    <property type="entry name" value="L domain-like"/>
    <property type="match status" value="1"/>
</dbReference>
<dbReference type="PANTHER" id="PTHR45661:SF3">
    <property type="entry name" value="IG-LIKE DOMAIN-CONTAINING PROTEIN"/>
    <property type="match status" value="1"/>
</dbReference>
<dbReference type="EMBL" id="JAAITS010000049">
    <property type="protein sequence ID" value="NSG86744.1"/>
    <property type="molecule type" value="Genomic_DNA"/>
</dbReference>
<evidence type="ECO:0000256" key="1">
    <source>
        <dbReference type="SAM" id="SignalP"/>
    </source>
</evidence>
<keyword evidence="1" id="KW-0732">Signal</keyword>
<dbReference type="Pfam" id="PF13306">
    <property type="entry name" value="LRR_5"/>
    <property type="match status" value="1"/>
</dbReference>
<comment type="caution">
    <text evidence="3">The sequence shown here is derived from an EMBL/GenBank/DDBJ whole genome shotgun (WGS) entry which is preliminary data.</text>
</comment>
<dbReference type="Pfam" id="PF02368">
    <property type="entry name" value="Big_2"/>
    <property type="match status" value="1"/>
</dbReference>
<dbReference type="InterPro" id="IPR003343">
    <property type="entry name" value="Big_2"/>
</dbReference>
<feature type="chain" id="PRO_5046325625" evidence="1">
    <location>
        <begin position="20"/>
        <end position="780"/>
    </location>
</feature>
<feature type="domain" description="BIG2" evidence="2">
    <location>
        <begin position="614"/>
        <end position="694"/>
    </location>
</feature>
<proteinExistence type="predicted"/>
<feature type="domain" description="BIG2" evidence="2">
    <location>
        <begin position="702"/>
        <end position="778"/>
    </location>
</feature>
<organism evidence="3 4">
    <name type="scientific">Blautia faecis</name>
    <dbReference type="NCBI Taxonomy" id="871665"/>
    <lineage>
        <taxon>Bacteria</taxon>
        <taxon>Bacillati</taxon>
        <taxon>Bacillota</taxon>
        <taxon>Clostridia</taxon>
        <taxon>Lachnospirales</taxon>
        <taxon>Lachnospiraceae</taxon>
        <taxon>Blautia</taxon>
    </lineage>
</organism>
<sequence length="780" mass="84522">MKKKICSICLVSLAMLAFAPLNTGAKALEDSFYSEEQVEESTGISDFLEKDSDDFTSGDEEITDSFSSQIEEQVESNNDESNNDWTPLDNESKISFKYDSETKVLSFKASEPAALPDNTQDGSTSNWYLKNAEVANAVTIEIGDNITKIGENNFDNHLNAYPNIKNVILASSVKEIGYAAFYKVSSLQSINLESVETLGQAALSNTSIEKVSFEKPEVTIGKTAFSSCGLLKEVTIKGKPNIGDSAFEKCSQLNSFVCDSPISKIGAKAFMNCSELSSFKAESITEIGNYSFQYCTNLNQFDFSGTESIGRSAFASTAIVNVDFSVLKKIGRSAFSNCSNLASICYYGSESEWNSIAIRVGYTEATSIHYRGDTVEAMPATCTESGWKETGVCNVCGKHYSDKNNADNIIPALGHLYSEEYIVDIEPTCTVDGEKSKHCTREGCEAKDDVQRIDALGHDYVETTVAATCTEKGILTKTCNRCNDVITEEIPVLGHDFAKDYTVDKKATCTEEGEQSKHCTRKDCNGKEDIQKIPALGHDYVSKVTKESTCTEKGSLTKTCSKCGDVITEEIPALGHKFGEWKVTVDATVLAPEQQERICETCGTKETKEEGTVLTATAKVNATTIKLKVKQSTSGLKVTGLAKGDSVKTWKSTNTKIFTVKGKVNGTCKITAKKAGTAKLQITLASGLKKTVTVKVQKTAVKTTKVTVANTKVTVKKGKKVTLKPVVTPFTSKQKVTYTTSNKKIVTVSKNGVITGKKKGTAKVTVKSGNKSVKVTVKVK</sequence>
<dbReference type="Proteomes" id="UP001644719">
    <property type="component" value="Unassembled WGS sequence"/>
</dbReference>
<dbReference type="Gene3D" id="2.60.40.1080">
    <property type="match status" value="2"/>
</dbReference>
<dbReference type="PANTHER" id="PTHR45661">
    <property type="entry name" value="SURFACE ANTIGEN"/>
    <property type="match status" value="1"/>
</dbReference>
<protein>
    <submittedName>
        <fullName evidence="3">Leucine-rich repeat protein</fullName>
    </submittedName>
</protein>
<evidence type="ECO:0000313" key="3">
    <source>
        <dbReference type="EMBL" id="NSG86744.1"/>
    </source>
</evidence>
<dbReference type="InterPro" id="IPR026906">
    <property type="entry name" value="LRR_5"/>
</dbReference>
<reference evidence="3 4" key="1">
    <citation type="journal article" date="2020" name="Cell Host Microbe">
        <title>Functional and Genomic Variation between Human-Derived Isolates of Lachnospiraceae Reveals Inter- and Intra-Species Diversity.</title>
        <authorList>
            <person name="Sorbara M.T."/>
            <person name="Littmann E.R."/>
            <person name="Fontana E."/>
            <person name="Moody T.U."/>
            <person name="Kohout C.E."/>
            <person name="Gjonbalaj M."/>
            <person name="Eaton V."/>
            <person name="Seok R."/>
            <person name="Leiner I.M."/>
            <person name="Pamer E.G."/>
        </authorList>
    </citation>
    <scope>NUCLEOTIDE SEQUENCE [LARGE SCALE GENOMIC DNA]</scope>
    <source>
        <strain evidence="3 4">MSK.17.74</strain>
    </source>
</reference>
<dbReference type="SUPFAM" id="SSF49373">
    <property type="entry name" value="Invasin/intimin cell-adhesion fragments"/>
    <property type="match status" value="1"/>
</dbReference>